<sequence length="502" mass="55797">MFPYARFSRFVLLRPCQALQQWQTCGIASNSKREGDISDSFTSLSLPGKSTPLPDRFRQRKLDLVGGREDAIIASWERLLPVLRRENDIVAERGSSIVPEIRFRNLHDDLEAKKTEIRQRGAAIIRGVIPQDEARAYKFQIEEYVRQNPQTRGFPPENPQVIELYWSLSQLRARTHPSMLKAQRTLMTSLWHSSNPDTPISLQTPLSYADRLRIRQPGDAQFSLGPHADGGSVERWEAEGYGRGGVYDAVFRGEWEAYDPWEAAGRVDAVTDLYGGLGSCSMFRMFQGWLSMSTTGPGEGTLLVNPLVKESTVYSLLRPFFRPVRSAAELGDAERFLDVDNWEFTAGDKMTSELQGATPGHGQEFPEGLHPHLELDKTMVHLPKVDPGDYVVWHCDAIHAVDRRHGGTSDASVLYIPVCPTTEASARYVARQRDAFLAGTPPSDFPGGTGEAGHLERPTVEHLAQSAPEGVQSLGLAKVSTYRGDSVGGKEAVRRANHVLGF</sequence>
<dbReference type="PANTHER" id="PTHR30613:SF1">
    <property type="entry name" value="DUF1479 DOMAIN PROTEIN (AFU_ORTHOLOGUE AFUA_5G09280)"/>
    <property type="match status" value="1"/>
</dbReference>
<evidence type="ECO:0000313" key="1">
    <source>
        <dbReference type="EMBL" id="KAK0737916.1"/>
    </source>
</evidence>
<dbReference type="AlphaFoldDB" id="A0AA40EHC2"/>
<dbReference type="InterPro" id="IPR010856">
    <property type="entry name" value="Gig2-like"/>
</dbReference>
<dbReference type="Proteomes" id="UP001172155">
    <property type="component" value="Unassembled WGS sequence"/>
</dbReference>
<comment type="caution">
    <text evidence="1">The sequence shown here is derived from an EMBL/GenBank/DDBJ whole genome shotgun (WGS) entry which is preliminary data.</text>
</comment>
<dbReference type="Pfam" id="PF07350">
    <property type="entry name" value="Gig2-like"/>
    <property type="match status" value="1"/>
</dbReference>
<protein>
    <recommendedName>
        <fullName evidence="3">DUF1479-domain-containing protein</fullName>
    </recommendedName>
</protein>
<dbReference type="Gene3D" id="2.60.120.330">
    <property type="entry name" value="B-lactam Antibiotic, Isopenicillin N Synthase, Chain"/>
    <property type="match status" value="1"/>
</dbReference>
<dbReference type="PANTHER" id="PTHR30613">
    <property type="entry name" value="UNCHARACTERIZED PROTEIN YBIU-RELATED"/>
    <property type="match status" value="1"/>
</dbReference>
<gene>
    <name evidence="1" type="ORF">B0T18DRAFT_333667</name>
</gene>
<proteinExistence type="predicted"/>
<accession>A0AA40EHC2</accession>
<name>A0AA40EHC2_9PEZI</name>
<keyword evidence="2" id="KW-1185">Reference proteome</keyword>
<evidence type="ECO:0008006" key="3">
    <source>
        <dbReference type="Google" id="ProtNLM"/>
    </source>
</evidence>
<dbReference type="InterPro" id="IPR027443">
    <property type="entry name" value="IPNS-like_sf"/>
</dbReference>
<reference evidence="1" key="1">
    <citation type="submission" date="2023-06" db="EMBL/GenBank/DDBJ databases">
        <title>Genome-scale phylogeny and comparative genomics of the fungal order Sordariales.</title>
        <authorList>
            <consortium name="Lawrence Berkeley National Laboratory"/>
            <person name="Hensen N."/>
            <person name="Bonometti L."/>
            <person name="Westerberg I."/>
            <person name="Brannstrom I.O."/>
            <person name="Guillou S."/>
            <person name="Cros-Aarteil S."/>
            <person name="Calhoun S."/>
            <person name="Haridas S."/>
            <person name="Kuo A."/>
            <person name="Mondo S."/>
            <person name="Pangilinan J."/>
            <person name="Riley R."/>
            <person name="LaButti K."/>
            <person name="Andreopoulos B."/>
            <person name="Lipzen A."/>
            <person name="Chen C."/>
            <person name="Yanf M."/>
            <person name="Daum C."/>
            <person name="Ng V."/>
            <person name="Clum A."/>
            <person name="Steindorff A."/>
            <person name="Ohm R."/>
            <person name="Martin F."/>
            <person name="Silar P."/>
            <person name="Natvig D."/>
            <person name="Lalanne C."/>
            <person name="Gautier V."/>
            <person name="Ament-velasquez S.L."/>
            <person name="Kruys A."/>
            <person name="Hutchinson M.I."/>
            <person name="Powell A.J."/>
            <person name="Barry K."/>
            <person name="Miller A.N."/>
            <person name="Grigoriev I.V."/>
            <person name="Debuchy R."/>
            <person name="Gladieux P."/>
            <person name="Thoren M.H."/>
            <person name="Johannesson H."/>
        </authorList>
    </citation>
    <scope>NUCLEOTIDE SEQUENCE</scope>
    <source>
        <strain evidence="1">SMH3187-1</strain>
    </source>
</reference>
<dbReference type="EMBL" id="JAUKUD010000007">
    <property type="protein sequence ID" value="KAK0737916.1"/>
    <property type="molecule type" value="Genomic_DNA"/>
</dbReference>
<evidence type="ECO:0000313" key="2">
    <source>
        <dbReference type="Proteomes" id="UP001172155"/>
    </source>
</evidence>
<dbReference type="SUPFAM" id="SSF51197">
    <property type="entry name" value="Clavaminate synthase-like"/>
    <property type="match status" value="1"/>
</dbReference>
<organism evidence="1 2">
    <name type="scientific">Schizothecium vesticola</name>
    <dbReference type="NCBI Taxonomy" id="314040"/>
    <lineage>
        <taxon>Eukaryota</taxon>
        <taxon>Fungi</taxon>
        <taxon>Dikarya</taxon>
        <taxon>Ascomycota</taxon>
        <taxon>Pezizomycotina</taxon>
        <taxon>Sordariomycetes</taxon>
        <taxon>Sordariomycetidae</taxon>
        <taxon>Sordariales</taxon>
        <taxon>Schizotheciaceae</taxon>
        <taxon>Schizothecium</taxon>
    </lineage>
</organism>